<dbReference type="GO" id="GO:0006397">
    <property type="term" value="P:mRNA processing"/>
    <property type="evidence" value="ECO:0007669"/>
    <property type="project" value="UniProtKB-KW"/>
</dbReference>
<evidence type="ECO:0000256" key="2">
    <source>
        <dbReference type="ARBA" id="ARBA00022664"/>
    </source>
</evidence>
<dbReference type="PRINTS" id="PR00320">
    <property type="entry name" value="GPROTEINBRPT"/>
</dbReference>
<evidence type="ECO:0000256" key="5">
    <source>
        <dbReference type="PROSITE-ProRule" id="PRU00221"/>
    </source>
</evidence>
<gene>
    <name evidence="7" type="ORF">IE81DRAFT_291781</name>
</gene>
<dbReference type="InterPro" id="IPR020472">
    <property type="entry name" value="WD40_PAC1"/>
</dbReference>
<accession>A0A316W1D6</accession>
<dbReference type="SUPFAM" id="SSF50978">
    <property type="entry name" value="WD40 repeat-like"/>
    <property type="match status" value="1"/>
</dbReference>
<sequence>MIDAKRKASGSNGDAASYYASQVGASSGPVGGSLVKRQRQDEGDDGAGALVAISSDRQGKDKGLMRSVKRTSSLQAPIVSLNGAHGAEILDVAFSPDGAYIAAASADRTISIWTTYGDNTNIGILTGHSKAVTSLTWSKVAPAHTPVLFSGSADGTLIVWEVLSGTKVRRLRGHKGIVNCVASTRSFPQLLVSGADDGIVLIWFWQEESRPREAIQVGYPVTAVEFSEDGSQVYVAGLDNDVHIYDLTQKSILYTLRGHTDTVLSISLSPQGTHLASSSSDGSIRIWDVRPFAPEPLPGQKGNARLQKTLQGLSIGFEQALVRCRWNKSGSRLAAGGGDRTATVWDVEKAEILYKLPGHRGTCTAVDFHPKEPIIVSASFDQQLLLGGECS</sequence>
<evidence type="ECO:0000256" key="6">
    <source>
        <dbReference type="SAM" id="MobiDB-lite"/>
    </source>
</evidence>
<dbReference type="GO" id="GO:0071013">
    <property type="term" value="C:catalytic step 2 spliceosome"/>
    <property type="evidence" value="ECO:0007669"/>
    <property type="project" value="TreeGrafter"/>
</dbReference>
<dbReference type="PROSITE" id="PS00678">
    <property type="entry name" value="WD_REPEATS_1"/>
    <property type="match status" value="3"/>
</dbReference>
<dbReference type="InterPro" id="IPR019775">
    <property type="entry name" value="WD40_repeat_CS"/>
</dbReference>
<organism evidence="7 8">
    <name type="scientific">Ceraceosorus guamensis</name>
    <dbReference type="NCBI Taxonomy" id="1522189"/>
    <lineage>
        <taxon>Eukaryota</taxon>
        <taxon>Fungi</taxon>
        <taxon>Dikarya</taxon>
        <taxon>Basidiomycota</taxon>
        <taxon>Ustilaginomycotina</taxon>
        <taxon>Exobasidiomycetes</taxon>
        <taxon>Ceraceosorales</taxon>
        <taxon>Ceraceosoraceae</taxon>
        <taxon>Ceraceosorus</taxon>
    </lineage>
</organism>
<dbReference type="AlphaFoldDB" id="A0A316W1D6"/>
<dbReference type="GO" id="GO:0003723">
    <property type="term" value="F:RNA binding"/>
    <property type="evidence" value="ECO:0007669"/>
    <property type="project" value="TreeGrafter"/>
</dbReference>
<dbReference type="InterPro" id="IPR052234">
    <property type="entry name" value="U5_snRNP_Component"/>
</dbReference>
<dbReference type="Proteomes" id="UP000245783">
    <property type="component" value="Unassembled WGS sequence"/>
</dbReference>
<feature type="repeat" description="WD" evidence="5">
    <location>
        <begin position="221"/>
        <end position="255"/>
    </location>
</feature>
<evidence type="ECO:0000256" key="4">
    <source>
        <dbReference type="ARBA" id="ARBA00023187"/>
    </source>
</evidence>
<dbReference type="PANTHER" id="PTHR44006">
    <property type="entry name" value="U5 SMALL NUCLEAR RIBONUCLEOPROTEIN 40 KDA PROTEIN"/>
    <property type="match status" value="1"/>
</dbReference>
<evidence type="ECO:0000313" key="8">
    <source>
        <dbReference type="Proteomes" id="UP000245783"/>
    </source>
</evidence>
<dbReference type="GeneID" id="37033790"/>
<dbReference type="OrthoDB" id="1068471at2759"/>
<dbReference type="InterPro" id="IPR015943">
    <property type="entry name" value="WD40/YVTN_repeat-like_dom_sf"/>
</dbReference>
<dbReference type="CDD" id="cd00200">
    <property type="entry name" value="WD40"/>
    <property type="match status" value="1"/>
</dbReference>
<feature type="repeat" description="WD" evidence="5">
    <location>
        <begin position="326"/>
        <end position="355"/>
    </location>
</feature>
<keyword evidence="4" id="KW-0508">mRNA splicing</keyword>
<feature type="repeat" description="WD" evidence="5">
    <location>
        <begin position="82"/>
        <end position="113"/>
    </location>
</feature>
<evidence type="ECO:0000313" key="7">
    <source>
        <dbReference type="EMBL" id="PWN41475.1"/>
    </source>
</evidence>
<keyword evidence="2" id="KW-0507">mRNA processing</keyword>
<dbReference type="Gene3D" id="2.130.10.10">
    <property type="entry name" value="YVTN repeat-like/Quinoprotein amine dehydrogenase"/>
    <property type="match status" value="1"/>
</dbReference>
<dbReference type="Pfam" id="PF00400">
    <property type="entry name" value="WD40"/>
    <property type="match status" value="7"/>
</dbReference>
<protein>
    <submittedName>
        <fullName evidence="7">WD40 repeat-like protein</fullName>
    </submittedName>
</protein>
<evidence type="ECO:0000256" key="3">
    <source>
        <dbReference type="ARBA" id="ARBA00022737"/>
    </source>
</evidence>
<dbReference type="PROSITE" id="PS50082">
    <property type="entry name" value="WD_REPEATS_2"/>
    <property type="match status" value="6"/>
</dbReference>
<dbReference type="FunCoup" id="A0A316W1D6">
    <property type="interactions" value="841"/>
</dbReference>
<feature type="repeat" description="WD" evidence="5">
    <location>
        <begin position="171"/>
        <end position="203"/>
    </location>
</feature>
<feature type="repeat" description="WD" evidence="5">
    <location>
        <begin position="125"/>
        <end position="170"/>
    </location>
</feature>
<keyword evidence="1 5" id="KW-0853">WD repeat</keyword>
<evidence type="ECO:0000256" key="1">
    <source>
        <dbReference type="ARBA" id="ARBA00022574"/>
    </source>
</evidence>
<dbReference type="InterPro" id="IPR001680">
    <property type="entry name" value="WD40_rpt"/>
</dbReference>
<dbReference type="InParanoid" id="A0A316W1D6"/>
<dbReference type="EMBL" id="KZ819392">
    <property type="protein sequence ID" value="PWN41475.1"/>
    <property type="molecule type" value="Genomic_DNA"/>
</dbReference>
<dbReference type="RefSeq" id="XP_025368635.1">
    <property type="nucleotide sequence ID" value="XM_025511920.1"/>
</dbReference>
<dbReference type="PANTHER" id="PTHR44006:SF1">
    <property type="entry name" value="U5 SMALL NUCLEAR RIBONUCLEOPROTEIN 40 KDA PROTEIN"/>
    <property type="match status" value="1"/>
</dbReference>
<feature type="repeat" description="WD" evidence="5">
    <location>
        <begin position="256"/>
        <end position="290"/>
    </location>
</feature>
<keyword evidence="3" id="KW-0677">Repeat</keyword>
<dbReference type="STRING" id="1522189.A0A316W1D6"/>
<dbReference type="PROSITE" id="PS50294">
    <property type="entry name" value="WD_REPEATS_REGION"/>
    <property type="match status" value="4"/>
</dbReference>
<keyword evidence="8" id="KW-1185">Reference proteome</keyword>
<feature type="region of interest" description="Disordered" evidence="6">
    <location>
        <begin position="22"/>
        <end position="45"/>
    </location>
</feature>
<dbReference type="InterPro" id="IPR036322">
    <property type="entry name" value="WD40_repeat_dom_sf"/>
</dbReference>
<proteinExistence type="predicted"/>
<reference evidence="7 8" key="1">
    <citation type="journal article" date="2018" name="Mol. Biol. Evol.">
        <title>Broad Genomic Sampling Reveals a Smut Pathogenic Ancestry of the Fungal Clade Ustilaginomycotina.</title>
        <authorList>
            <person name="Kijpornyongpan T."/>
            <person name="Mondo S.J."/>
            <person name="Barry K."/>
            <person name="Sandor L."/>
            <person name="Lee J."/>
            <person name="Lipzen A."/>
            <person name="Pangilinan J."/>
            <person name="LaButti K."/>
            <person name="Hainaut M."/>
            <person name="Henrissat B."/>
            <person name="Grigoriev I.V."/>
            <person name="Spatafora J.W."/>
            <person name="Aime M.C."/>
        </authorList>
    </citation>
    <scope>NUCLEOTIDE SEQUENCE [LARGE SCALE GENOMIC DNA]</scope>
    <source>
        <strain evidence="7 8">MCA 4658</strain>
    </source>
</reference>
<dbReference type="SMART" id="SM00320">
    <property type="entry name" value="WD40"/>
    <property type="match status" value="7"/>
</dbReference>
<name>A0A316W1D6_9BASI</name>
<dbReference type="GO" id="GO:0008380">
    <property type="term" value="P:RNA splicing"/>
    <property type="evidence" value="ECO:0007669"/>
    <property type="project" value="UniProtKB-KW"/>
</dbReference>